<accession>A0A495IZ95</accession>
<evidence type="ECO:0000259" key="1">
    <source>
        <dbReference type="Pfam" id="PF13460"/>
    </source>
</evidence>
<dbReference type="Gene3D" id="3.40.50.720">
    <property type="entry name" value="NAD(P)-binding Rossmann-like Domain"/>
    <property type="match status" value="1"/>
</dbReference>
<keyword evidence="3" id="KW-1185">Reference proteome</keyword>
<dbReference type="SUPFAM" id="SSF51735">
    <property type="entry name" value="NAD(P)-binding Rossmann-fold domains"/>
    <property type="match status" value="1"/>
</dbReference>
<evidence type="ECO:0000313" key="3">
    <source>
        <dbReference type="Proteomes" id="UP000268007"/>
    </source>
</evidence>
<dbReference type="PANTHER" id="PTHR15020">
    <property type="entry name" value="FLAVIN REDUCTASE-RELATED"/>
    <property type="match status" value="1"/>
</dbReference>
<proteinExistence type="predicted"/>
<name>A0A495IZ95_9SPHI</name>
<organism evidence="2 3">
    <name type="scientific">Mucilaginibacter gracilis</name>
    <dbReference type="NCBI Taxonomy" id="423350"/>
    <lineage>
        <taxon>Bacteria</taxon>
        <taxon>Pseudomonadati</taxon>
        <taxon>Bacteroidota</taxon>
        <taxon>Sphingobacteriia</taxon>
        <taxon>Sphingobacteriales</taxon>
        <taxon>Sphingobacteriaceae</taxon>
        <taxon>Mucilaginibacter</taxon>
    </lineage>
</organism>
<protein>
    <submittedName>
        <fullName evidence="2">Putative NAD(P)-binding protein</fullName>
    </submittedName>
</protein>
<sequence>MQKRILILGATGRTGQIAVELALAKGYAVTALVRNPDKIKFKSDSLEVIKGLPTNIEDLRKAMKGCDAVISLLSALSDKESFSIKKIIPPHTLKKSIGNALQVMREYGVKRILTLSSIGAGNSFEYAPWFMKMIIKLTNFKIVFADHNAQESLIQNSGLDWTIARPVGLNENENIGELVVNYSKTPKPFKMSRKQLAKFFIDDVDSEIFRGKTPILSEI</sequence>
<dbReference type="RefSeq" id="WP_121197673.1">
    <property type="nucleotide sequence ID" value="NZ_RBKU01000001.1"/>
</dbReference>
<dbReference type="AlphaFoldDB" id="A0A495IZ95"/>
<feature type="domain" description="NAD(P)-binding" evidence="1">
    <location>
        <begin position="9"/>
        <end position="202"/>
    </location>
</feature>
<reference evidence="2 3" key="1">
    <citation type="submission" date="2018-10" db="EMBL/GenBank/DDBJ databases">
        <title>Genomic Encyclopedia of Archaeal and Bacterial Type Strains, Phase II (KMG-II): from individual species to whole genera.</title>
        <authorList>
            <person name="Goeker M."/>
        </authorList>
    </citation>
    <scope>NUCLEOTIDE SEQUENCE [LARGE SCALE GENOMIC DNA]</scope>
    <source>
        <strain evidence="2 3">DSM 18602</strain>
    </source>
</reference>
<dbReference type="Proteomes" id="UP000268007">
    <property type="component" value="Unassembled WGS sequence"/>
</dbReference>
<dbReference type="OrthoDB" id="9790734at2"/>
<evidence type="ECO:0000313" key="2">
    <source>
        <dbReference type="EMBL" id="RKR82035.1"/>
    </source>
</evidence>
<comment type="caution">
    <text evidence="2">The sequence shown here is derived from an EMBL/GenBank/DDBJ whole genome shotgun (WGS) entry which is preliminary data.</text>
</comment>
<dbReference type="InterPro" id="IPR036291">
    <property type="entry name" value="NAD(P)-bd_dom_sf"/>
</dbReference>
<dbReference type="EMBL" id="RBKU01000001">
    <property type="protein sequence ID" value="RKR82035.1"/>
    <property type="molecule type" value="Genomic_DNA"/>
</dbReference>
<gene>
    <name evidence="2" type="ORF">BDD43_2202</name>
</gene>
<dbReference type="InterPro" id="IPR016040">
    <property type="entry name" value="NAD(P)-bd_dom"/>
</dbReference>
<dbReference type="PANTHER" id="PTHR15020:SF50">
    <property type="entry name" value="UPF0659 PROTEIN YMR090W"/>
    <property type="match status" value="1"/>
</dbReference>
<dbReference type="Pfam" id="PF13460">
    <property type="entry name" value="NAD_binding_10"/>
    <property type="match status" value="1"/>
</dbReference>